<dbReference type="InterPro" id="IPR023296">
    <property type="entry name" value="Glyco_hydro_beta-prop_sf"/>
</dbReference>
<sequence length="96" mass="11037">MRIPIFLFSILMAVSSYSQEKTFVLTGNPVVKDKFTADPATMVHDETFYLYVGHDEAAEGQNFNMNEWLCYSTTDMKTWTDHGAVFRPRDFVWAVG</sequence>
<evidence type="ECO:0000256" key="1">
    <source>
        <dbReference type="ARBA" id="ARBA00022651"/>
    </source>
</evidence>
<dbReference type="PANTHER" id="PTHR43772:SF2">
    <property type="entry name" value="PUTATIVE (AFU_ORTHOLOGUE AFUA_2G04480)-RELATED"/>
    <property type="match status" value="1"/>
</dbReference>
<dbReference type="EMBL" id="KF117931">
    <property type="protein sequence ID" value="AIA85190.1"/>
    <property type="molecule type" value="Genomic_DNA"/>
</dbReference>
<dbReference type="PANTHER" id="PTHR43772">
    <property type="entry name" value="ENDO-1,4-BETA-XYLANASE"/>
    <property type="match status" value="1"/>
</dbReference>
<evidence type="ECO:0000256" key="2">
    <source>
        <dbReference type="ARBA" id="ARBA00023277"/>
    </source>
</evidence>
<dbReference type="SUPFAM" id="SSF75005">
    <property type="entry name" value="Arabinanase/levansucrase/invertase"/>
    <property type="match status" value="1"/>
</dbReference>
<dbReference type="AlphaFoldDB" id="A0A060BWJ1"/>
<dbReference type="GO" id="GO:0045493">
    <property type="term" value="P:xylan catabolic process"/>
    <property type="evidence" value="ECO:0007669"/>
    <property type="project" value="UniProtKB-KW"/>
</dbReference>
<proteinExistence type="predicted"/>
<organism evidence="3">
    <name type="scientific">uncultured Spirochaeta sp</name>
    <dbReference type="NCBI Taxonomy" id="174390"/>
    <lineage>
        <taxon>Bacteria</taxon>
        <taxon>Pseudomonadati</taxon>
        <taxon>Spirochaetota</taxon>
        <taxon>Spirochaetia</taxon>
        <taxon>Spirochaetales</taxon>
        <taxon>Spirochaetaceae</taxon>
        <taxon>Spirochaeta</taxon>
        <taxon>environmental samples</taxon>
    </lineage>
</organism>
<evidence type="ECO:0000313" key="3">
    <source>
        <dbReference type="EMBL" id="AIA85190.1"/>
    </source>
</evidence>
<dbReference type="Gene3D" id="2.115.10.20">
    <property type="entry name" value="Glycosyl hydrolase domain, family 43"/>
    <property type="match status" value="1"/>
</dbReference>
<accession>A0A060BWJ1</accession>
<feature type="non-terminal residue" evidence="3">
    <location>
        <position position="96"/>
    </location>
</feature>
<reference evidence="3" key="1">
    <citation type="journal article" date="2013" name="Environ. Microbiol.">
        <title>Seasonally variable intestinal metagenomes of the red palm weevil (Rhynchophorus ferrugineus).</title>
        <authorList>
            <person name="Jia S."/>
            <person name="Zhang X."/>
            <person name="Zhang G."/>
            <person name="Yin A."/>
            <person name="Zhang S."/>
            <person name="Li F."/>
            <person name="Wang L."/>
            <person name="Zhao D."/>
            <person name="Yun Q."/>
            <person name="Tala"/>
            <person name="Wang J."/>
            <person name="Sun G."/>
            <person name="Baabdullah M."/>
            <person name="Yu X."/>
            <person name="Hu S."/>
            <person name="Al-Mssallem I.S."/>
            <person name="Yu J."/>
        </authorList>
    </citation>
    <scope>NUCLEOTIDE SEQUENCE</scope>
</reference>
<protein>
    <submittedName>
        <fullName evidence="3">CAZy families GH43 protein</fullName>
    </submittedName>
</protein>
<keyword evidence="1" id="KW-0858">Xylan degradation</keyword>
<keyword evidence="1" id="KW-0624">Polysaccharide degradation</keyword>
<name>A0A060BWJ1_9SPIO</name>
<keyword evidence="2" id="KW-0119">Carbohydrate metabolism</keyword>
<dbReference type="InterPro" id="IPR052176">
    <property type="entry name" value="Glycosyl_Hydrlase_43_Enz"/>
</dbReference>